<protein>
    <recommendedName>
        <fullName evidence="3">DUF4265 domain-containing protein</fullName>
    </recommendedName>
</protein>
<sequence length="153" mass="16928">MAMNARGSDQYVKVLFDLEQDEDGYPPASAETLWAVRIGDGLFQIDNIPFFVHGIAVNDIVSATPEEGVFRYKEVVQPSGHGTIRLIVNETSDVQAVRDLFRQLGCSSELSHLPRLIAVDVPPSLSSQALRKVLDAGQEQDRWGYEEACLPQV</sequence>
<dbReference type="InterPro" id="IPR025361">
    <property type="entry name" value="DUF4265"/>
</dbReference>
<evidence type="ECO:0000313" key="1">
    <source>
        <dbReference type="EMBL" id="SEK21829.1"/>
    </source>
</evidence>
<dbReference type="RefSeq" id="WP_245768319.1">
    <property type="nucleotide sequence ID" value="NZ_FOAP01000001.1"/>
</dbReference>
<dbReference type="AlphaFoldDB" id="A0A1H7F6W4"/>
<proteinExistence type="predicted"/>
<evidence type="ECO:0008006" key="3">
    <source>
        <dbReference type="Google" id="ProtNLM"/>
    </source>
</evidence>
<organism evidence="1 2">
    <name type="scientific">Stigmatella aurantiaca</name>
    <dbReference type="NCBI Taxonomy" id="41"/>
    <lineage>
        <taxon>Bacteria</taxon>
        <taxon>Pseudomonadati</taxon>
        <taxon>Myxococcota</taxon>
        <taxon>Myxococcia</taxon>
        <taxon>Myxococcales</taxon>
        <taxon>Cystobacterineae</taxon>
        <taxon>Archangiaceae</taxon>
        <taxon>Stigmatella</taxon>
    </lineage>
</organism>
<gene>
    <name evidence="1" type="ORF">SAMN05444354_10111</name>
</gene>
<keyword evidence="2" id="KW-1185">Reference proteome</keyword>
<accession>A0A1H7F6W4</accession>
<dbReference type="Proteomes" id="UP000182719">
    <property type="component" value="Unassembled WGS sequence"/>
</dbReference>
<reference evidence="2" key="1">
    <citation type="submission" date="2016-10" db="EMBL/GenBank/DDBJ databases">
        <authorList>
            <person name="Varghese N."/>
            <person name="Submissions S."/>
        </authorList>
    </citation>
    <scope>NUCLEOTIDE SEQUENCE [LARGE SCALE GENOMIC DNA]</scope>
    <source>
        <strain evidence="2">DSM 17044</strain>
    </source>
</reference>
<evidence type="ECO:0000313" key="2">
    <source>
        <dbReference type="Proteomes" id="UP000182719"/>
    </source>
</evidence>
<dbReference type="EMBL" id="FOAP01000001">
    <property type="protein sequence ID" value="SEK21829.1"/>
    <property type="molecule type" value="Genomic_DNA"/>
</dbReference>
<dbReference type="Pfam" id="PF14085">
    <property type="entry name" value="DUF4265"/>
    <property type="match status" value="1"/>
</dbReference>
<name>A0A1H7F6W4_STIAU</name>